<sequence>MPDTPPASLRPRWGGRLALNLAVLGLATFWTVRVAGAPGWARAVVGVALALWLARAVHDAVRAHPGGTTDRTDLVLAAGSALAGALAASASDGVGSLVAAVALAVVVGSPAVPATTAAVVGLLTVAALGVGALLAPLSPVAFLSLLTGLALGALAGLGVRQARTAQQQRALVHEQEVALRDEAVRVALARDLHDVLAHSLGGIVVQLDAVQAQLEAGDVAPAAERVGKARELAALGLRDARGAVAALRDPVQGGERGPGQEVAALRDAVRDLVAAERSLGATVGLRTRPPGATGVTVPADVTTALVRATQEALTNARLHAPGAPVEVALRTGPDDVRLTVANPLPLGLEHSGSDRVGDQGSAGIGGYGLRGVRERVDALDRGATVRAEPVGDRFVVDVVVPLDGAREDR</sequence>
<name>A0A5P9Q671_9MICO</name>
<feature type="transmembrane region" description="Helical" evidence="4">
    <location>
        <begin position="13"/>
        <end position="32"/>
    </location>
</feature>
<dbReference type="OrthoDB" id="227596at2"/>
<dbReference type="InterPro" id="IPR011712">
    <property type="entry name" value="Sig_transdc_His_kin_sub3_dim/P"/>
</dbReference>
<keyword evidence="2 6" id="KW-0418">Kinase</keyword>
<keyword evidence="3" id="KW-0902">Two-component regulatory system</keyword>
<dbReference type="PANTHER" id="PTHR24421:SF62">
    <property type="entry name" value="SENSORY TRANSDUCTION HISTIDINE KINASE"/>
    <property type="match status" value="1"/>
</dbReference>
<dbReference type="EC" id="2.7.13.3" evidence="6"/>
<dbReference type="GO" id="GO:0000155">
    <property type="term" value="F:phosphorelay sensor kinase activity"/>
    <property type="evidence" value="ECO:0007669"/>
    <property type="project" value="InterPro"/>
</dbReference>
<dbReference type="Gene3D" id="1.20.5.1930">
    <property type="match status" value="1"/>
</dbReference>
<dbReference type="CDD" id="cd16917">
    <property type="entry name" value="HATPase_UhpB-NarQ-NarX-like"/>
    <property type="match status" value="1"/>
</dbReference>
<dbReference type="EMBL" id="CP045529">
    <property type="protein sequence ID" value="QFU96881.1"/>
    <property type="molecule type" value="Genomic_DNA"/>
</dbReference>
<dbReference type="AlphaFoldDB" id="A0A5P9Q671"/>
<accession>A0A5P9Q671</accession>
<dbReference type="RefSeq" id="WP_153021849.1">
    <property type="nucleotide sequence ID" value="NZ_BAABIH010000013.1"/>
</dbReference>
<evidence type="ECO:0000256" key="4">
    <source>
        <dbReference type="SAM" id="Phobius"/>
    </source>
</evidence>
<gene>
    <name evidence="6" type="ORF">KDY119_00371</name>
</gene>
<dbReference type="Pfam" id="PF07730">
    <property type="entry name" value="HisKA_3"/>
    <property type="match status" value="1"/>
</dbReference>
<evidence type="ECO:0000256" key="1">
    <source>
        <dbReference type="ARBA" id="ARBA00022679"/>
    </source>
</evidence>
<keyword evidence="4" id="KW-0812">Transmembrane</keyword>
<evidence type="ECO:0000313" key="7">
    <source>
        <dbReference type="Proteomes" id="UP000326702"/>
    </source>
</evidence>
<dbReference type="PANTHER" id="PTHR24421">
    <property type="entry name" value="NITRATE/NITRITE SENSOR PROTEIN NARX-RELATED"/>
    <property type="match status" value="1"/>
</dbReference>
<feature type="transmembrane region" description="Helical" evidence="4">
    <location>
        <begin position="114"/>
        <end position="134"/>
    </location>
</feature>
<feature type="transmembrane region" description="Helical" evidence="4">
    <location>
        <begin position="39"/>
        <end position="57"/>
    </location>
</feature>
<feature type="transmembrane region" description="Helical" evidence="4">
    <location>
        <begin position="77"/>
        <end position="107"/>
    </location>
</feature>
<evidence type="ECO:0000256" key="2">
    <source>
        <dbReference type="ARBA" id="ARBA00022777"/>
    </source>
</evidence>
<dbReference type="Proteomes" id="UP000326702">
    <property type="component" value="Chromosome"/>
</dbReference>
<keyword evidence="4" id="KW-0472">Membrane</keyword>
<dbReference type="InterPro" id="IPR050482">
    <property type="entry name" value="Sensor_HK_TwoCompSys"/>
</dbReference>
<feature type="transmembrane region" description="Helical" evidence="4">
    <location>
        <begin position="140"/>
        <end position="159"/>
    </location>
</feature>
<dbReference type="InterPro" id="IPR036890">
    <property type="entry name" value="HATPase_C_sf"/>
</dbReference>
<evidence type="ECO:0000313" key="6">
    <source>
        <dbReference type="EMBL" id="QFU96881.1"/>
    </source>
</evidence>
<dbReference type="SUPFAM" id="SSF55874">
    <property type="entry name" value="ATPase domain of HSP90 chaperone/DNA topoisomerase II/histidine kinase"/>
    <property type="match status" value="1"/>
</dbReference>
<organism evidence="6 7">
    <name type="scientific">Luteimicrobium xylanilyticum</name>
    <dbReference type="NCBI Taxonomy" id="1133546"/>
    <lineage>
        <taxon>Bacteria</taxon>
        <taxon>Bacillati</taxon>
        <taxon>Actinomycetota</taxon>
        <taxon>Actinomycetes</taxon>
        <taxon>Micrococcales</taxon>
        <taxon>Luteimicrobium</taxon>
    </lineage>
</organism>
<dbReference type="KEGG" id="lxl:KDY119_00371"/>
<evidence type="ECO:0000259" key="5">
    <source>
        <dbReference type="Pfam" id="PF07730"/>
    </source>
</evidence>
<dbReference type="GO" id="GO:0016020">
    <property type="term" value="C:membrane"/>
    <property type="evidence" value="ECO:0007669"/>
    <property type="project" value="InterPro"/>
</dbReference>
<feature type="domain" description="Signal transduction histidine kinase subgroup 3 dimerisation and phosphoacceptor" evidence="5">
    <location>
        <begin position="185"/>
        <end position="250"/>
    </location>
</feature>
<keyword evidence="4" id="KW-1133">Transmembrane helix</keyword>
<keyword evidence="7" id="KW-1185">Reference proteome</keyword>
<protein>
    <submittedName>
        <fullName evidence="6">Histidine kinase</fullName>
        <ecNumber evidence="6">2.7.13.3</ecNumber>
    </submittedName>
</protein>
<proteinExistence type="predicted"/>
<evidence type="ECO:0000256" key="3">
    <source>
        <dbReference type="ARBA" id="ARBA00023012"/>
    </source>
</evidence>
<reference evidence="6 7" key="1">
    <citation type="submission" date="2019-10" db="EMBL/GenBank/DDBJ databases">
        <title>Genome sequence of Luteimicrobium xylanilyticum HY-24.</title>
        <authorList>
            <person name="Kim D.Y."/>
            <person name="Park H.-Y."/>
        </authorList>
    </citation>
    <scope>NUCLEOTIDE SEQUENCE [LARGE SCALE GENOMIC DNA]</scope>
    <source>
        <strain evidence="6 7">HY-24</strain>
    </source>
</reference>
<dbReference type="GO" id="GO:0046983">
    <property type="term" value="F:protein dimerization activity"/>
    <property type="evidence" value="ECO:0007669"/>
    <property type="project" value="InterPro"/>
</dbReference>
<keyword evidence="1 6" id="KW-0808">Transferase</keyword>
<dbReference type="Gene3D" id="3.30.565.10">
    <property type="entry name" value="Histidine kinase-like ATPase, C-terminal domain"/>
    <property type="match status" value="1"/>
</dbReference>